<dbReference type="InterPro" id="IPR006944">
    <property type="entry name" value="Phage/GTA_portal"/>
</dbReference>
<dbReference type="Proteomes" id="UP000239469">
    <property type="component" value="Unassembled WGS sequence"/>
</dbReference>
<dbReference type="Pfam" id="PF04860">
    <property type="entry name" value="Phage_portal"/>
    <property type="match status" value="1"/>
</dbReference>
<protein>
    <submittedName>
        <fullName evidence="2">Phage portal protein</fullName>
    </submittedName>
</protein>
<dbReference type="AlphaFoldDB" id="A0A2S9X732"/>
<dbReference type="RefSeq" id="WP_106076106.1">
    <property type="nucleotide sequence ID" value="NZ_MTBD01000010.1"/>
</dbReference>
<feature type="compositionally biased region" description="Basic and acidic residues" evidence="1">
    <location>
        <begin position="396"/>
        <end position="411"/>
    </location>
</feature>
<feature type="region of interest" description="Disordered" evidence="1">
    <location>
        <begin position="381"/>
        <end position="426"/>
    </location>
</feature>
<dbReference type="EMBL" id="MTBD01000010">
    <property type="protein sequence ID" value="PRP71495.1"/>
    <property type="molecule type" value="Genomic_DNA"/>
</dbReference>
<proteinExistence type="predicted"/>
<gene>
    <name evidence="2" type="ORF">BUE93_05715</name>
</gene>
<reference evidence="2 3" key="1">
    <citation type="submission" date="2017-01" db="EMBL/GenBank/DDBJ databases">
        <title>New insights into the genetic diversity of Chromobacterium isolated from tropical freshwater lake.</title>
        <authorList>
            <person name="Santos A.B."/>
            <person name="Nascimento A.M."/>
            <person name="Da Silva P.C."/>
        </authorList>
    </citation>
    <scope>NUCLEOTIDE SEQUENCE [LARGE SCALE GENOMIC DNA]</scope>
    <source>
        <strain evidence="2 3">56AF</strain>
    </source>
</reference>
<sequence length="426" mass="46917">MGFFERIFGGPAPPARQEPTVSNAGELFGDLGTLSRAGVMVNETTAMRQGAVYACVQLLAGIVSTLPLHFYRRAGEVQERVDHPYWWLFNQSATNEYTSAALWEFLMESRLLDGDAYAWLRRDRRGQVIAVQPVNPRCVDVQRMAGGWRSYTFWLPDGTVKALHEDDVLHIVGLGFDGLRSQSPIRHYAGRSVVGLALAQDEFGERSLGQGNHSDLLLSTAAKLSPEQKDDLRNEVERRYGGLGNTRRPMVLSGEFKLDRLRMSPVDMQLLEARQFSVVEVARMFGVPPHMIGATDKATSWGSGIESMTLGFIKFTLKRHLEAIQQELNRKLFAREAGIHCEFMLDALQEGDSKTQGEFFGKALGGPGSQGWMTLNEVRRRKNLPPVPGGDTVRIAGEKPNADSKSADPAKEPAGAGQDQGGDGGD</sequence>
<dbReference type="InterPro" id="IPR006427">
    <property type="entry name" value="Portal_HK97"/>
</dbReference>
<evidence type="ECO:0000256" key="1">
    <source>
        <dbReference type="SAM" id="MobiDB-lite"/>
    </source>
</evidence>
<name>A0A2S9X732_9NEIS</name>
<organism evidence="2 3">
    <name type="scientific">Chromobacterium amazonense</name>
    <dbReference type="NCBI Taxonomy" id="1382803"/>
    <lineage>
        <taxon>Bacteria</taxon>
        <taxon>Pseudomonadati</taxon>
        <taxon>Pseudomonadota</taxon>
        <taxon>Betaproteobacteria</taxon>
        <taxon>Neisseriales</taxon>
        <taxon>Chromobacteriaceae</taxon>
        <taxon>Chromobacterium</taxon>
    </lineage>
</organism>
<dbReference type="NCBIfam" id="TIGR01537">
    <property type="entry name" value="portal_HK97"/>
    <property type="match status" value="1"/>
</dbReference>
<evidence type="ECO:0000313" key="3">
    <source>
        <dbReference type="Proteomes" id="UP000239469"/>
    </source>
</evidence>
<comment type="caution">
    <text evidence="2">The sequence shown here is derived from an EMBL/GenBank/DDBJ whole genome shotgun (WGS) entry which is preliminary data.</text>
</comment>
<dbReference type="OrthoDB" id="9765386at2"/>
<dbReference type="Gene3D" id="1.20.1270.210">
    <property type="match status" value="1"/>
</dbReference>
<accession>A0A2S9X732</accession>
<evidence type="ECO:0000313" key="2">
    <source>
        <dbReference type="EMBL" id="PRP71495.1"/>
    </source>
</evidence>